<gene>
    <name evidence="5" type="ORF">K437DRAFT_250620</name>
</gene>
<dbReference type="InterPro" id="IPR005351">
    <property type="entry name" value="ASTER"/>
</dbReference>
<dbReference type="RefSeq" id="XP_013241096.1">
    <property type="nucleotide sequence ID" value="XM_013385642.1"/>
</dbReference>
<comment type="caution">
    <text evidence="5">The sequence shown here is derived from an EMBL/GenBank/DDBJ whole genome shotgun (WGS) entry which is preliminary data.</text>
</comment>
<accession>A0A066VDQ3</accession>
<dbReference type="AlphaFoldDB" id="A0A066VDQ3"/>
<dbReference type="EMBL" id="JMSN01000102">
    <property type="protein sequence ID" value="KDN39616.1"/>
    <property type="molecule type" value="Genomic_DNA"/>
</dbReference>
<evidence type="ECO:0000256" key="2">
    <source>
        <dbReference type="ARBA" id="ARBA00022692"/>
    </source>
</evidence>
<dbReference type="OMA" id="FACAHIA"/>
<keyword evidence="4" id="KW-0472">Membrane</keyword>
<dbReference type="GO" id="GO:0045048">
    <property type="term" value="P:protein insertion into ER membrane"/>
    <property type="evidence" value="ECO:0007669"/>
    <property type="project" value="InterPro"/>
</dbReference>
<evidence type="ECO:0000313" key="5">
    <source>
        <dbReference type="EMBL" id="KDN39616.1"/>
    </source>
</evidence>
<reference evidence="5 6" key="1">
    <citation type="submission" date="2014-05" db="EMBL/GenBank/DDBJ databases">
        <title>Draft genome sequence of a rare smut relative, Tilletiaria anomala UBC 951.</title>
        <authorList>
            <consortium name="DOE Joint Genome Institute"/>
            <person name="Toome M."/>
            <person name="Kuo A."/>
            <person name="Henrissat B."/>
            <person name="Lipzen A."/>
            <person name="Tritt A."/>
            <person name="Yoshinaga Y."/>
            <person name="Zane M."/>
            <person name="Barry K."/>
            <person name="Grigoriev I.V."/>
            <person name="Spatafora J.W."/>
            <person name="Aimea M.C."/>
        </authorList>
    </citation>
    <scope>NUCLEOTIDE SEQUENCE [LARGE SCALE GENOMIC DNA]</scope>
    <source>
        <strain evidence="5 6">UBC 951</strain>
    </source>
</reference>
<dbReference type="InParanoid" id="A0A066VDQ3"/>
<protein>
    <submittedName>
        <fullName evidence="5">Rba1 protein</fullName>
    </submittedName>
</protein>
<sequence>MSTSIGARRFDSSDPRRPELCRPYKLPNSWADGETDIFAGLLGTMLSGASMLTRMPQFAYVGFLFACAHFAHDRPLSRGKQDTGTGGPWTSLIFSFMAMVTTALPKLLGQNTISFTALKQSNASA</sequence>
<proteinExistence type="predicted"/>
<evidence type="ECO:0000256" key="4">
    <source>
        <dbReference type="ARBA" id="ARBA00023136"/>
    </source>
</evidence>
<dbReference type="HOGENOM" id="CLU_149536_0_0_1"/>
<dbReference type="Proteomes" id="UP000027361">
    <property type="component" value="Unassembled WGS sequence"/>
</dbReference>
<keyword evidence="2" id="KW-0812">Transmembrane</keyword>
<evidence type="ECO:0000256" key="3">
    <source>
        <dbReference type="ARBA" id="ARBA00022989"/>
    </source>
</evidence>
<dbReference type="Pfam" id="PF03669">
    <property type="entry name" value="ASTER"/>
    <property type="match status" value="1"/>
</dbReference>
<evidence type="ECO:0000256" key="1">
    <source>
        <dbReference type="ARBA" id="ARBA00004370"/>
    </source>
</evidence>
<keyword evidence="6" id="KW-1185">Reference proteome</keyword>
<organism evidence="5 6">
    <name type="scientific">Tilletiaria anomala (strain ATCC 24038 / CBS 436.72 / UBC 951)</name>
    <dbReference type="NCBI Taxonomy" id="1037660"/>
    <lineage>
        <taxon>Eukaryota</taxon>
        <taxon>Fungi</taxon>
        <taxon>Dikarya</taxon>
        <taxon>Basidiomycota</taxon>
        <taxon>Ustilaginomycotina</taxon>
        <taxon>Exobasidiomycetes</taxon>
        <taxon>Georgefischeriales</taxon>
        <taxon>Tilletiariaceae</taxon>
        <taxon>Tilletiaria</taxon>
    </lineage>
</organism>
<keyword evidence="3" id="KW-1133">Transmembrane helix</keyword>
<dbReference type="GO" id="GO:0005789">
    <property type="term" value="C:endoplasmic reticulum membrane"/>
    <property type="evidence" value="ECO:0007669"/>
    <property type="project" value="InterPro"/>
</dbReference>
<dbReference type="GO" id="GO:0044183">
    <property type="term" value="F:protein folding chaperone"/>
    <property type="evidence" value="ECO:0007669"/>
    <property type="project" value="InterPro"/>
</dbReference>
<comment type="subcellular location">
    <subcellularLocation>
        <location evidence="1">Membrane</location>
    </subcellularLocation>
</comment>
<name>A0A066VDQ3_TILAU</name>
<dbReference type="GeneID" id="25263359"/>
<dbReference type="OrthoDB" id="3349092at2759"/>
<evidence type="ECO:0000313" key="6">
    <source>
        <dbReference type="Proteomes" id="UP000027361"/>
    </source>
</evidence>